<organism evidence="1 2">
    <name type="scientific">Arthrobacter alpinus</name>
    <dbReference type="NCBI Taxonomy" id="656366"/>
    <lineage>
        <taxon>Bacteria</taxon>
        <taxon>Bacillati</taxon>
        <taxon>Actinomycetota</taxon>
        <taxon>Actinomycetes</taxon>
        <taxon>Micrococcales</taxon>
        <taxon>Micrococcaceae</taxon>
        <taxon>Arthrobacter</taxon>
    </lineage>
</organism>
<evidence type="ECO:0000313" key="1">
    <source>
        <dbReference type="EMBL" id="ALE92843.1"/>
    </source>
</evidence>
<sequence length="64" mass="7156">MRDDTGALSVRPPTIEDVSALFALRAQMFRAMGAGDVASLQWQQRSELFEIPLHHPCAPPVEMY</sequence>
<reference evidence="2" key="1">
    <citation type="submission" date="2015-09" db="EMBL/GenBank/DDBJ databases">
        <title>Complete genome of Arthrobacter alpinus strain R3.8.</title>
        <authorList>
            <person name="See-Too W.S."/>
            <person name="Chan K.G."/>
        </authorList>
    </citation>
    <scope>NUCLEOTIDE SEQUENCE [LARGE SCALE GENOMIC DNA]</scope>
    <source>
        <strain evidence="2">R3.8</strain>
    </source>
</reference>
<dbReference type="KEGG" id="aaq:AOC05_11960"/>
<dbReference type="EMBL" id="CP012677">
    <property type="protein sequence ID" value="ALE92843.1"/>
    <property type="molecule type" value="Genomic_DNA"/>
</dbReference>
<dbReference type="Proteomes" id="UP000062833">
    <property type="component" value="Chromosome"/>
</dbReference>
<gene>
    <name evidence="1" type="ORF">AOC05_11960</name>
</gene>
<dbReference type="AlphaFoldDB" id="A0A0M4RCG6"/>
<proteinExistence type="predicted"/>
<evidence type="ECO:0000313" key="2">
    <source>
        <dbReference type="Proteomes" id="UP000062833"/>
    </source>
</evidence>
<accession>A0A0M4RCG6</accession>
<protein>
    <submittedName>
        <fullName evidence="1">Uncharacterized protein</fullName>
    </submittedName>
</protein>
<name>A0A0M4RCG6_9MICC</name>
<dbReference type="PATRIC" id="fig|656366.3.peg.2584"/>
<keyword evidence="2" id="KW-1185">Reference proteome</keyword>